<gene>
    <name evidence="1" type="ORF">DSO57_1035864</name>
</gene>
<evidence type="ECO:0000313" key="2">
    <source>
        <dbReference type="Proteomes" id="UP001165960"/>
    </source>
</evidence>
<dbReference type="EMBL" id="QTSX02002457">
    <property type="protein sequence ID" value="KAJ9075470.1"/>
    <property type="molecule type" value="Genomic_DNA"/>
</dbReference>
<organism evidence="1 2">
    <name type="scientific">Entomophthora muscae</name>
    <dbReference type="NCBI Taxonomy" id="34485"/>
    <lineage>
        <taxon>Eukaryota</taxon>
        <taxon>Fungi</taxon>
        <taxon>Fungi incertae sedis</taxon>
        <taxon>Zoopagomycota</taxon>
        <taxon>Entomophthoromycotina</taxon>
        <taxon>Entomophthoromycetes</taxon>
        <taxon>Entomophthorales</taxon>
        <taxon>Entomophthoraceae</taxon>
        <taxon>Entomophthora</taxon>
    </lineage>
</organism>
<reference evidence="1" key="1">
    <citation type="submission" date="2022-04" db="EMBL/GenBank/DDBJ databases">
        <title>Genome of the entomopathogenic fungus Entomophthora muscae.</title>
        <authorList>
            <person name="Elya C."/>
            <person name="Lovett B.R."/>
            <person name="Lee E."/>
            <person name="Macias A.M."/>
            <person name="Hajek A.E."/>
            <person name="De Bivort B.L."/>
            <person name="Kasson M.T."/>
            <person name="De Fine Licht H.H."/>
            <person name="Stajich J.E."/>
        </authorList>
    </citation>
    <scope>NUCLEOTIDE SEQUENCE</scope>
    <source>
        <strain evidence="1">Berkeley</strain>
    </source>
</reference>
<keyword evidence="2" id="KW-1185">Reference proteome</keyword>
<name>A0ACC2TLJ8_9FUNG</name>
<proteinExistence type="predicted"/>
<accession>A0ACC2TLJ8</accession>
<protein>
    <submittedName>
        <fullName evidence="1">Uncharacterized protein</fullName>
    </submittedName>
</protein>
<sequence>MEIINERAALLSNYEVYDYIKQGVQSRKGRNKPSDTPNLATVELELKMYLESTPCNTQSEDQVKQTLTSLLDYSLTKFEKLQLLNLRPRSLVELHVLLEECEERFEEDKLIEILKLLRETLPRTDDPPLEELEAEEEPEETVVNGAAEVSHNSYSSEEAESQDRTFLSLSDF</sequence>
<comment type="caution">
    <text evidence="1">The sequence shown here is derived from an EMBL/GenBank/DDBJ whole genome shotgun (WGS) entry which is preliminary data.</text>
</comment>
<evidence type="ECO:0000313" key="1">
    <source>
        <dbReference type="EMBL" id="KAJ9075470.1"/>
    </source>
</evidence>
<dbReference type="Proteomes" id="UP001165960">
    <property type="component" value="Unassembled WGS sequence"/>
</dbReference>